<evidence type="ECO:0008006" key="3">
    <source>
        <dbReference type="Google" id="ProtNLM"/>
    </source>
</evidence>
<accession>Q0C8S7</accession>
<dbReference type="RefSeq" id="XP_001218529.1">
    <property type="nucleotide sequence ID" value="XM_001218528.1"/>
</dbReference>
<evidence type="ECO:0000313" key="2">
    <source>
        <dbReference type="Proteomes" id="UP000007963"/>
    </source>
</evidence>
<gene>
    <name evidence="1" type="ORF">ATEG_09907</name>
</gene>
<dbReference type="AlphaFoldDB" id="Q0C8S7"/>
<dbReference type="VEuPathDB" id="FungiDB:ATEG_09907"/>
<evidence type="ECO:0000313" key="1">
    <source>
        <dbReference type="EMBL" id="EAU30098.1"/>
    </source>
</evidence>
<dbReference type="STRING" id="341663.Q0C8S7"/>
<dbReference type="EMBL" id="CH476608">
    <property type="protein sequence ID" value="EAU30098.1"/>
    <property type="molecule type" value="Genomic_DNA"/>
</dbReference>
<name>Q0C8S7_ASPTN</name>
<dbReference type="Proteomes" id="UP000007963">
    <property type="component" value="Unassembled WGS sequence"/>
</dbReference>
<dbReference type="OrthoDB" id="4510210at2759"/>
<proteinExistence type="predicted"/>
<protein>
    <recommendedName>
        <fullName evidence="3">Transcription factor domain-containing protein</fullName>
    </recommendedName>
</protein>
<dbReference type="GeneID" id="4354255"/>
<sequence>MTSYKAYLCMDLMLCTRDGYAGLSPQAALSIFGVYWSVRCFIQPPQLVDLRFVLELPDQSALSKVRAISKAIQFGESPPSGEVNGELGTTCKLLALMGCWVHVREFVAALRIAEDPVSMLTSFTEMDIQTTACFNSFDNARHASPESSPASLDKFIVADILYHQCRAIPHLYMFLLNQDTYATQHEFVQLSGSMGFRHLLLLTESIHRLLQLHGSGQGTSAPPFVGYPAFLAASLQLGSLVYLREQQQQQPLFEVGRLTETLRTCVCTSLNLLNRLRFFWAPLQVMVSQPASFSSLPAFLLLTPTQWNQLLPLIARASIPIPDAEPVAGTAKPLVSDPIAKELQSFATRHLSEIMLTINIREPFYLPLETEGPEQDILLSIIYPPLPRPDLLIITSQRMSPRRSAMTTTSSCPNCMTS</sequence>
<dbReference type="HOGENOM" id="CLU_657172_0_0_1"/>
<reference evidence="2" key="1">
    <citation type="submission" date="2005-09" db="EMBL/GenBank/DDBJ databases">
        <title>Annotation of the Aspergillus terreus NIH2624 genome.</title>
        <authorList>
            <person name="Birren B.W."/>
            <person name="Lander E.S."/>
            <person name="Galagan J.E."/>
            <person name="Nusbaum C."/>
            <person name="Devon K."/>
            <person name="Henn M."/>
            <person name="Ma L.-J."/>
            <person name="Jaffe D.B."/>
            <person name="Butler J."/>
            <person name="Alvarez P."/>
            <person name="Gnerre S."/>
            <person name="Grabherr M."/>
            <person name="Kleber M."/>
            <person name="Mauceli E.W."/>
            <person name="Brockman W."/>
            <person name="Rounsley S."/>
            <person name="Young S.K."/>
            <person name="LaButti K."/>
            <person name="Pushparaj V."/>
            <person name="DeCaprio D."/>
            <person name="Crawford M."/>
            <person name="Koehrsen M."/>
            <person name="Engels R."/>
            <person name="Montgomery P."/>
            <person name="Pearson M."/>
            <person name="Howarth C."/>
            <person name="Larson L."/>
            <person name="Luoma S."/>
            <person name="White J."/>
            <person name="Alvarado L."/>
            <person name="Kodira C.D."/>
            <person name="Zeng Q."/>
            <person name="Oleary S."/>
            <person name="Yandava C."/>
            <person name="Denning D.W."/>
            <person name="Nierman W.C."/>
            <person name="Milne T."/>
            <person name="Madden K."/>
        </authorList>
    </citation>
    <scope>NUCLEOTIDE SEQUENCE [LARGE SCALE GENOMIC DNA]</scope>
    <source>
        <strain evidence="2">NIH 2624 / FGSC A1156</strain>
    </source>
</reference>
<organism evidence="1 2">
    <name type="scientific">Aspergillus terreus (strain NIH 2624 / FGSC A1156)</name>
    <dbReference type="NCBI Taxonomy" id="341663"/>
    <lineage>
        <taxon>Eukaryota</taxon>
        <taxon>Fungi</taxon>
        <taxon>Dikarya</taxon>
        <taxon>Ascomycota</taxon>
        <taxon>Pezizomycotina</taxon>
        <taxon>Eurotiomycetes</taxon>
        <taxon>Eurotiomycetidae</taxon>
        <taxon>Eurotiales</taxon>
        <taxon>Aspergillaceae</taxon>
        <taxon>Aspergillus</taxon>
        <taxon>Aspergillus subgen. Circumdati</taxon>
    </lineage>
</organism>